<name>A0A2U3EK67_PURLI</name>
<evidence type="ECO:0000313" key="2">
    <source>
        <dbReference type="EMBL" id="PWI74908.1"/>
    </source>
</evidence>
<sequence>MHARHPETRTCEEGSTPLKRSIDAPSQARKKFAMIFAGKGKQPASSSAMSNNIGHAVRVDAREGITRAALMIHLLNAEHEAHQRLVAAKYGSANSTSARWQWPCCFSDRGHVVEAVADVLRRATPPRNAIAIASGNRLAV</sequence>
<feature type="compositionally biased region" description="Basic and acidic residues" evidence="1">
    <location>
        <begin position="1"/>
        <end position="12"/>
    </location>
</feature>
<reference evidence="2 3" key="1">
    <citation type="journal article" date="2016" name="Front. Microbiol.">
        <title>Genome and transcriptome sequences reveal the specific parasitism of the nematophagous Purpureocillium lilacinum 36-1.</title>
        <authorList>
            <person name="Xie J."/>
            <person name="Li S."/>
            <person name="Mo C."/>
            <person name="Xiao X."/>
            <person name="Peng D."/>
            <person name="Wang G."/>
            <person name="Xiao Y."/>
        </authorList>
    </citation>
    <scope>NUCLEOTIDE SEQUENCE [LARGE SCALE GENOMIC DNA]</scope>
    <source>
        <strain evidence="2 3">36-1</strain>
    </source>
</reference>
<evidence type="ECO:0000256" key="1">
    <source>
        <dbReference type="SAM" id="MobiDB-lite"/>
    </source>
</evidence>
<dbReference type="Proteomes" id="UP000245956">
    <property type="component" value="Unassembled WGS sequence"/>
</dbReference>
<evidence type="ECO:0000313" key="3">
    <source>
        <dbReference type="Proteomes" id="UP000245956"/>
    </source>
</evidence>
<gene>
    <name evidence="2" type="ORF">PCL_08222</name>
</gene>
<organism evidence="2 3">
    <name type="scientific">Purpureocillium lilacinum</name>
    <name type="common">Paecilomyces lilacinus</name>
    <dbReference type="NCBI Taxonomy" id="33203"/>
    <lineage>
        <taxon>Eukaryota</taxon>
        <taxon>Fungi</taxon>
        <taxon>Dikarya</taxon>
        <taxon>Ascomycota</taxon>
        <taxon>Pezizomycotina</taxon>
        <taxon>Sordariomycetes</taxon>
        <taxon>Hypocreomycetidae</taxon>
        <taxon>Hypocreales</taxon>
        <taxon>Ophiocordycipitaceae</taxon>
        <taxon>Purpureocillium</taxon>
    </lineage>
</organism>
<accession>A0A2U3EK67</accession>
<feature type="region of interest" description="Disordered" evidence="1">
    <location>
        <begin position="1"/>
        <end position="26"/>
    </location>
</feature>
<protein>
    <submittedName>
        <fullName evidence="2">Uncharacterized protein</fullName>
    </submittedName>
</protein>
<dbReference type="EMBL" id="LCWV01000003">
    <property type="protein sequence ID" value="PWI74908.1"/>
    <property type="molecule type" value="Genomic_DNA"/>
</dbReference>
<proteinExistence type="predicted"/>
<dbReference type="AlphaFoldDB" id="A0A2U3EK67"/>
<comment type="caution">
    <text evidence="2">The sequence shown here is derived from an EMBL/GenBank/DDBJ whole genome shotgun (WGS) entry which is preliminary data.</text>
</comment>